<dbReference type="AlphaFoldDB" id="A0A8E2E7A7"/>
<dbReference type="OrthoDB" id="2960909at2759"/>
<dbReference type="Proteomes" id="UP000250266">
    <property type="component" value="Unassembled WGS sequence"/>
</dbReference>
<keyword evidence="2" id="KW-1185">Reference proteome</keyword>
<reference evidence="1 2" key="1">
    <citation type="journal article" date="2016" name="Nat. Commun.">
        <title>Ectomycorrhizal ecology is imprinted in the genome of the dominant symbiotic fungus Cenococcum geophilum.</title>
        <authorList>
            <consortium name="DOE Joint Genome Institute"/>
            <person name="Peter M."/>
            <person name="Kohler A."/>
            <person name="Ohm R.A."/>
            <person name="Kuo A."/>
            <person name="Krutzmann J."/>
            <person name="Morin E."/>
            <person name="Arend M."/>
            <person name="Barry K.W."/>
            <person name="Binder M."/>
            <person name="Choi C."/>
            <person name="Clum A."/>
            <person name="Copeland A."/>
            <person name="Grisel N."/>
            <person name="Haridas S."/>
            <person name="Kipfer T."/>
            <person name="LaButti K."/>
            <person name="Lindquist E."/>
            <person name="Lipzen A."/>
            <person name="Maire R."/>
            <person name="Meier B."/>
            <person name="Mihaltcheva S."/>
            <person name="Molinier V."/>
            <person name="Murat C."/>
            <person name="Poggeler S."/>
            <person name="Quandt C.A."/>
            <person name="Sperisen C."/>
            <person name="Tritt A."/>
            <person name="Tisserant E."/>
            <person name="Crous P.W."/>
            <person name="Henrissat B."/>
            <person name="Nehls U."/>
            <person name="Egli S."/>
            <person name="Spatafora J.W."/>
            <person name="Grigoriev I.V."/>
            <person name="Martin F.M."/>
        </authorList>
    </citation>
    <scope>NUCLEOTIDE SEQUENCE [LARGE SCALE GENOMIC DNA]</scope>
    <source>
        <strain evidence="1 2">CBS 459.81</strain>
    </source>
</reference>
<accession>A0A8E2E7A7</accession>
<dbReference type="EMBL" id="KV745046">
    <property type="protein sequence ID" value="OCK78672.1"/>
    <property type="molecule type" value="Genomic_DNA"/>
</dbReference>
<sequence>MSEIYDGVKSVCVWIGEADSDSKMALDFIKANSGPPLLPHLPLQPSFNASINPETFGLDTPVIVTKLNHIQAGEHLGVGKVKGGNRMTTFLVTMCIIVYPPTGKARVWLAV</sequence>
<proteinExistence type="predicted"/>
<gene>
    <name evidence="1" type="ORF">K432DRAFT_406267</name>
</gene>
<organism evidence="1 2">
    <name type="scientific">Lepidopterella palustris CBS 459.81</name>
    <dbReference type="NCBI Taxonomy" id="1314670"/>
    <lineage>
        <taxon>Eukaryota</taxon>
        <taxon>Fungi</taxon>
        <taxon>Dikarya</taxon>
        <taxon>Ascomycota</taxon>
        <taxon>Pezizomycotina</taxon>
        <taxon>Dothideomycetes</taxon>
        <taxon>Pleosporomycetidae</taxon>
        <taxon>Mytilinidiales</taxon>
        <taxon>Argynnaceae</taxon>
        <taxon>Lepidopterella</taxon>
    </lineage>
</organism>
<name>A0A8E2E7A7_9PEZI</name>
<evidence type="ECO:0000313" key="1">
    <source>
        <dbReference type="EMBL" id="OCK78672.1"/>
    </source>
</evidence>
<protein>
    <submittedName>
        <fullName evidence="1">Uncharacterized protein</fullName>
    </submittedName>
</protein>
<evidence type="ECO:0000313" key="2">
    <source>
        <dbReference type="Proteomes" id="UP000250266"/>
    </source>
</evidence>